<dbReference type="InterPro" id="IPR001487">
    <property type="entry name" value="Bromodomain"/>
</dbReference>
<feature type="region of interest" description="Disordered" evidence="4">
    <location>
        <begin position="166"/>
        <end position="428"/>
    </location>
</feature>
<feature type="region of interest" description="Disordered" evidence="4">
    <location>
        <begin position="760"/>
        <end position="805"/>
    </location>
</feature>
<evidence type="ECO:0000313" key="7">
    <source>
        <dbReference type="Proteomes" id="UP001195483"/>
    </source>
</evidence>
<dbReference type="Pfam" id="PF00439">
    <property type="entry name" value="Bromodomain"/>
    <property type="match status" value="1"/>
</dbReference>
<sequence length="1621" mass="183843">MEPIEEIRSWWEVPSVAHFCSLFRAAFDLPDFDIEDLEEALLVSKHVDSPFLQDLLCRLMNGCYGRDDICSYNCDLFLKDLVKYKWKHEGNEGESPLAGKSFNMLTSREKVEVLHSFCDSRLDAEDVMELLKGLEGENMRVEPLGKDGEGALYWYFYGSRLYKEDPEPVVEEEPKEKKKRGKKQNNAEQETKKGNKKELQKKKQKQLVKKKKKKEKKMEEKRETNARRSGRLAKKEEDEDSECSNSEEENIDKKTLRGRRGRKKEAEKTMKSKDEPKEDTNGNVRRSGRIAKREEEMEEDSEGTDDYEEEEENEGKMVKDKKPHTKRKIRSIKNNDAKFEAEEDKKKGLFRQLDRNEEEMETTQEQSGCSEEKDEKTSFKYENVKTNNNGDKGQMKIEEPIKAESVTNEHMEVNENHKENDVEREDTAKVIEDKMAVVNDNKQEIKKEIMPEMKKVETSGPHPSPSRWHLICEALQDWIDLAEKFKGSTVRSERSLAKAIQEDFLPVLPEIIENREKEKRRRLLEQAPRRLSNRIEAKKKEQEEQERIVEEARAEEEKARQKFLEEQRKKQEEERIEEERKLREERLKAREERSKRLQLREERARLMAEGKEIPEELWNHGTRNKYKDGYDSEDSRSDTLGEDEIAGMIKVVEAVKANKDAWPFLEPVTDEQAPGYHDRPMDLSKIEAKANRREYKSRKQFFNDFSLMFNNCRRFNGPKSDFTQMARSVERSLGKYFKKYLSNDIPDYVDDDDYVGKDMGSANRRFRPQRAASSKGLQTIHRALRDNDDSSNSEEDRSPSPLRRPVKLWAQRDIETEEHIKNILRKEDSPAKRLQAMIQAKRNNQPFIYPRKTETTLDNDNVVIRPKPNVLNKKPQDPQEGVMIIPKEELPTDGVLRLAATREIRWKPSGIFNGARQEGKSFSIQKSSNSNFPPFYLSKDKQPLSSETSTNSVVLNSGSSTNQHPLTHVMPHLVAKHGQSGGTVQVKSFTPTTSPITGNKIITIVTSGQGQTALGSTVPGVQLSEDGYLVINGQKTEIKGTGKIKVVFQQPKTSPASVSPGVSTPQHTSAIAGLNKLQIGRVAHSTVNSPEIQSMATTLIPNPNLPRISQNSGDTDQQQPGGPFKDPRLGVSKISPVINTVYSVPTGPIQKQEPKGEEKVRIPFRISDTKVKTLQPSDTLTFDFETQPRNHRKEESIESYLLKKRKVTGISDDAFTPKQPRPDSDSLNMQTSPPSLLELQSCNRVENNNADPVFSSVPCTLANSNKPITSMTDTLVQSVNITSDILSSYYSVFNSSKGESKVNDQIPPLKLDTVKSNLTNLQEVRATIPQKIGETRKNIQSLPVSLKPQRSIVHRDMSDMVSNIHPGHSLGNKSEIHHYNISKSGICEQEKLSSTLSINVSDKISPAKAMMNHCDLSPGKNRLSLFDVFADQSTTRKEMEDTNNLPLQSPVRNSPIKSQNLLSALKSKLSASVASKTAAESEQNQTMFVQEMNRQTFINQQLAGYPQVPTVEVCSESHPPAPTTQLHSSVYQVPSTNLGAGISCVPNMGQDPFSSIHEQGPMKVQGKDCATLTFANSMNVLMASTVDQQPVQPVFLHDNDCDSVILQGLQSFTPGQQNSSG</sequence>
<dbReference type="PRINTS" id="PR00503">
    <property type="entry name" value="BROMODOMAIN"/>
</dbReference>
<feature type="compositionally biased region" description="Basic and acidic residues" evidence="4">
    <location>
        <begin position="783"/>
        <end position="798"/>
    </location>
</feature>
<keyword evidence="7" id="KW-1185">Reference proteome</keyword>
<reference evidence="6" key="2">
    <citation type="journal article" date="2021" name="Genome Biol. Evol.">
        <title>Developing a high-quality reference genome for a parasitic bivalve with doubly uniparental inheritance (Bivalvia: Unionida).</title>
        <authorList>
            <person name="Smith C.H."/>
        </authorList>
    </citation>
    <scope>NUCLEOTIDE SEQUENCE</scope>
    <source>
        <strain evidence="6">CHS0354</strain>
        <tissue evidence="6">Mantle</tissue>
    </source>
</reference>
<feature type="compositionally biased region" description="Polar residues" evidence="4">
    <location>
        <begin position="1100"/>
        <end position="1120"/>
    </location>
</feature>
<feature type="domain" description="Bromo" evidence="5">
    <location>
        <begin position="656"/>
        <end position="723"/>
    </location>
</feature>
<evidence type="ECO:0000256" key="1">
    <source>
        <dbReference type="ARBA" id="ARBA00023117"/>
    </source>
</evidence>
<protein>
    <recommendedName>
        <fullName evidence="5">Bromo domain-containing protein</fullName>
    </recommendedName>
</protein>
<feature type="compositionally biased region" description="Basic residues" evidence="4">
    <location>
        <begin position="199"/>
        <end position="215"/>
    </location>
</feature>
<feature type="compositionally biased region" description="Basic and acidic residues" evidence="4">
    <location>
        <begin position="216"/>
        <end position="226"/>
    </location>
</feature>
<dbReference type="GO" id="GO:0090537">
    <property type="term" value="C:CERF complex"/>
    <property type="evidence" value="ECO:0007669"/>
    <property type="project" value="InterPro"/>
</dbReference>
<dbReference type="SMART" id="SM00297">
    <property type="entry name" value="BROMO"/>
    <property type="match status" value="1"/>
</dbReference>
<gene>
    <name evidence="6" type="ORF">CHS0354_034227</name>
</gene>
<feature type="region of interest" description="Disordered" evidence="4">
    <location>
        <begin position="1100"/>
        <end position="1130"/>
    </location>
</feature>
<reference evidence="6" key="1">
    <citation type="journal article" date="2021" name="Genome Biol. Evol.">
        <title>A High-Quality Reference Genome for a Parasitic Bivalve with Doubly Uniparental Inheritance (Bivalvia: Unionida).</title>
        <authorList>
            <person name="Smith C.H."/>
        </authorList>
    </citation>
    <scope>NUCLEOTIDE SEQUENCE</scope>
    <source>
        <strain evidence="6">CHS0354</strain>
    </source>
</reference>
<dbReference type="Proteomes" id="UP001195483">
    <property type="component" value="Unassembled WGS sequence"/>
</dbReference>
<dbReference type="GO" id="GO:0006338">
    <property type="term" value="P:chromatin remodeling"/>
    <property type="evidence" value="ECO:0007669"/>
    <property type="project" value="InterPro"/>
</dbReference>
<accession>A0AAE0W5B2</accession>
<proteinExistence type="predicted"/>
<comment type="caution">
    <text evidence="6">The sequence shown here is derived from an EMBL/GenBank/DDBJ whole genome shotgun (WGS) entry which is preliminary data.</text>
</comment>
<feature type="compositionally biased region" description="Acidic residues" evidence="4">
    <location>
        <begin position="296"/>
        <end position="313"/>
    </location>
</feature>
<dbReference type="InterPro" id="IPR036427">
    <property type="entry name" value="Bromodomain-like_sf"/>
</dbReference>
<feature type="compositionally biased region" description="Basic and acidic residues" evidence="4">
    <location>
        <begin position="370"/>
        <end position="383"/>
    </location>
</feature>
<organism evidence="6 7">
    <name type="scientific">Potamilus streckersoni</name>
    <dbReference type="NCBI Taxonomy" id="2493646"/>
    <lineage>
        <taxon>Eukaryota</taxon>
        <taxon>Metazoa</taxon>
        <taxon>Spiralia</taxon>
        <taxon>Lophotrochozoa</taxon>
        <taxon>Mollusca</taxon>
        <taxon>Bivalvia</taxon>
        <taxon>Autobranchia</taxon>
        <taxon>Heteroconchia</taxon>
        <taxon>Palaeoheterodonta</taxon>
        <taxon>Unionida</taxon>
        <taxon>Unionoidea</taxon>
        <taxon>Unionidae</taxon>
        <taxon>Ambleminae</taxon>
        <taxon>Lampsilini</taxon>
        <taxon>Potamilus</taxon>
    </lineage>
</organism>
<feature type="compositionally biased region" description="Basic and acidic residues" evidence="4">
    <location>
        <begin position="189"/>
        <end position="198"/>
    </location>
</feature>
<feature type="compositionally biased region" description="Basic and acidic residues" evidence="4">
    <location>
        <begin position="393"/>
        <end position="428"/>
    </location>
</feature>
<feature type="compositionally biased region" description="Basic and acidic residues" evidence="4">
    <location>
        <begin position="166"/>
        <end position="176"/>
    </location>
</feature>
<name>A0AAE0W5B2_9BIVA</name>
<evidence type="ECO:0000313" key="6">
    <source>
        <dbReference type="EMBL" id="KAK3602638.1"/>
    </source>
</evidence>
<feature type="compositionally biased region" description="Basic residues" evidence="4">
    <location>
        <begin position="321"/>
        <end position="331"/>
    </location>
</feature>
<keyword evidence="1 2" id="KW-0103">Bromodomain</keyword>
<keyword evidence="3" id="KW-0175">Coiled coil</keyword>
<feature type="compositionally biased region" description="Basic and acidic residues" evidence="4">
    <location>
        <begin position="264"/>
        <end position="280"/>
    </location>
</feature>
<feature type="region of interest" description="Disordered" evidence="4">
    <location>
        <begin position="1211"/>
        <end position="1231"/>
    </location>
</feature>
<dbReference type="InterPro" id="IPR029614">
    <property type="entry name" value="CECR2"/>
</dbReference>
<evidence type="ECO:0000256" key="3">
    <source>
        <dbReference type="SAM" id="Coils"/>
    </source>
</evidence>
<dbReference type="EMBL" id="JAEAOA010002001">
    <property type="protein sequence ID" value="KAK3602638.1"/>
    <property type="molecule type" value="Genomic_DNA"/>
</dbReference>
<evidence type="ECO:0000259" key="5">
    <source>
        <dbReference type="PROSITE" id="PS50014"/>
    </source>
</evidence>
<feature type="compositionally biased region" description="Basic and acidic residues" evidence="4">
    <location>
        <begin position="333"/>
        <end position="355"/>
    </location>
</feature>
<dbReference type="Gene3D" id="1.20.920.10">
    <property type="entry name" value="Bromodomain-like"/>
    <property type="match status" value="1"/>
</dbReference>
<feature type="compositionally biased region" description="Polar residues" evidence="4">
    <location>
        <begin position="943"/>
        <end position="962"/>
    </location>
</feature>
<evidence type="ECO:0000256" key="2">
    <source>
        <dbReference type="PROSITE-ProRule" id="PRU00035"/>
    </source>
</evidence>
<evidence type="ECO:0000256" key="4">
    <source>
        <dbReference type="SAM" id="MobiDB-lite"/>
    </source>
</evidence>
<dbReference type="PANTHER" id="PTHR47092">
    <property type="entry name" value="CAT EYE SYNDROME CRITICAL REGION PROTEIN 2"/>
    <property type="match status" value="1"/>
</dbReference>
<feature type="compositionally biased region" description="Acidic residues" evidence="4">
    <location>
        <begin position="237"/>
        <end position="250"/>
    </location>
</feature>
<dbReference type="PANTHER" id="PTHR47092:SF1">
    <property type="entry name" value="CHROMATIN REMODELING REGULATOR CECR2"/>
    <property type="match status" value="1"/>
</dbReference>
<feature type="coiled-coil region" evidence="3">
    <location>
        <begin position="532"/>
        <end position="609"/>
    </location>
</feature>
<dbReference type="SUPFAM" id="SSF47370">
    <property type="entry name" value="Bromodomain"/>
    <property type="match status" value="1"/>
</dbReference>
<feature type="region of interest" description="Disordered" evidence="4">
    <location>
        <begin position="939"/>
        <end position="962"/>
    </location>
</feature>
<dbReference type="PROSITE" id="PS50014">
    <property type="entry name" value="BROMODOMAIN_2"/>
    <property type="match status" value="1"/>
</dbReference>
<reference evidence="6" key="3">
    <citation type="submission" date="2023-05" db="EMBL/GenBank/DDBJ databases">
        <authorList>
            <person name="Smith C.H."/>
        </authorList>
    </citation>
    <scope>NUCLEOTIDE SEQUENCE</scope>
    <source>
        <strain evidence="6">CHS0354</strain>
        <tissue evidence="6">Mantle</tissue>
    </source>
</reference>